<evidence type="ECO:0000256" key="5">
    <source>
        <dbReference type="ARBA" id="ARBA00022777"/>
    </source>
</evidence>
<evidence type="ECO:0000256" key="8">
    <source>
        <dbReference type="ARBA" id="ARBA00048679"/>
    </source>
</evidence>
<gene>
    <name evidence="12" type="ORF">I4641_07255</name>
</gene>
<dbReference type="Pfam" id="PF00069">
    <property type="entry name" value="Pkinase"/>
    <property type="match status" value="1"/>
</dbReference>
<evidence type="ECO:0000259" key="11">
    <source>
        <dbReference type="PROSITE" id="PS50011"/>
    </source>
</evidence>
<dbReference type="GO" id="GO:0005524">
    <property type="term" value="F:ATP binding"/>
    <property type="evidence" value="ECO:0007669"/>
    <property type="project" value="UniProtKB-UniRule"/>
</dbReference>
<dbReference type="PANTHER" id="PTHR24363:SF0">
    <property type="entry name" value="SERINE_THREONINE KINASE LIKE DOMAIN CONTAINING 1"/>
    <property type="match status" value="1"/>
</dbReference>
<dbReference type="CDD" id="cd14014">
    <property type="entry name" value="STKc_PknB_like"/>
    <property type="match status" value="1"/>
</dbReference>
<dbReference type="SUPFAM" id="SSF56112">
    <property type="entry name" value="Protein kinase-like (PK-like)"/>
    <property type="match status" value="1"/>
</dbReference>
<dbReference type="InterPro" id="IPR000719">
    <property type="entry name" value="Prot_kinase_dom"/>
</dbReference>
<comment type="catalytic activity">
    <reaction evidence="8">
        <text>L-seryl-[protein] + ATP = O-phospho-L-seryl-[protein] + ADP + H(+)</text>
        <dbReference type="Rhea" id="RHEA:17989"/>
        <dbReference type="Rhea" id="RHEA-COMP:9863"/>
        <dbReference type="Rhea" id="RHEA-COMP:11604"/>
        <dbReference type="ChEBI" id="CHEBI:15378"/>
        <dbReference type="ChEBI" id="CHEBI:29999"/>
        <dbReference type="ChEBI" id="CHEBI:30616"/>
        <dbReference type="ChEBI" id="CHEBI:83421"/>
        <dbReference type="ChEBI" id="CHEBI:456216"/>
        <dbReference type="EC" id="2.7.11.1"/>
    </reaction>
</comment>
<keyword evidence="6 9" id="KW-0067">ATP-binding</keyword>
<reference evidence="12" key="1">
    <citation type="journal article" date="2021" name="Antonie Van Leeuwenhoek">
        <title>Draft genome and description of Waterburya agarophytonicola gen. nov. sp. nov. (Pleurocapsales, Cyanobacteria): a seaweed symbiont.</title>
        <authorList>
            <person name="Bonthond G."/>
            <person name="Shalygin S."/>
            <person name="Bayer T."/>
            <person name="Weinberger F."/>
        </authorList>
    </citation>
    <scope>NUCLEOTIDE SEQUENCE</scope>
    <source>
        <strain evidence="12">KI4</strain>
    </source>
</reference>
<dbReference type="InterPro" id="IPR011009">
    <property type="entry name" value="Kinase-like_dom_sf"/>
</dbReference>
<comment type="catalytic activity">
    <reaction evidence="7">
        <text>L-threonyl-[protein] + ATP = O-phospho-L-threonyl-[protein] + ADP + H(+)</text>
        <dbReference type="Rhea" id="RHEA:46608"/>
        <dbReference type="Rhea" id="RHEA-COMP:11060"/>
        <dbReference type="Rhea" id="RHEA-COMP:11605"/>
        <dbReference type="ChEBI" id="CHEBI:15378"/>
        <dbReference type="ChEBI" id="CHEBI:30013"/>
        <dbReference type="ChEBI" id="CHEBI:30616"/>
        <dbReference type="ChEBI" id="CHEBI:61977"/>
        <dbReference type="ChEBI" id="CHEBI:456216"/>
        <dbReference type="EC" id="2.7.11.1"/>
    </reaction>
</comment>
<sequence length="473" mass="54527">MSRLSAILRDGVILNNRYRIVKQIGQGGFGRAYLAEDIHRYRELCVLKEFAPQVESDRELDKAEDLFERESGILYKLQHSQIPKFEALLQTRVDGKQSLFIVQEYIEGESYWELLKRQGKLTEAEVIDMIWELLPVLEYIHDADLIHRDISPDNLIRRESDGKTALIDFGCVKIAANAVSKSTGQSITLIGKKGYSPDEQLRRGQAFPCSDLYSLAATAIVLLTGKQPDELYDSHQGEWDWESQAKVTPSFKRVLNKMLAYKPRDRYQSASKVRQVLTKEKDSILKDSATNIVNSFVSRIRTLIVAPADQESSINENNSNFTSRLYGTVSRLRTRATNISRQATHIPTKEDFRKFKPWQWGIISAGVFLVPGLISFAVIKTRINNNFAFNFNRNPEESVLPKNEKDLQKNIYQRVESLDINPSAFYKQVDTVFHQQYPDLKGVQLTEKIEHKNYRKVWYDIATKLLNRKEIDR</sequence>
<dbReference type="RefSeq" id="WP_229639812.1">
    <property type="nucleotide sequence ID" value="NZ_JADWDC010000012.1"/>
</dbReference>
<feature type="transmembrane region" description="Helical" evidence="10">
    <location>
        <begin position="358"/>
        <end position="379"/>
    </location>
</feature>
<keyword evidence="5 12" id="KW-0418">Kinase</keyword>
<evidence type="ECO:0000256" key="9">
    <source>
        <dbReference type="PROSITE-ProRule" id="PRU10141"/>
    </source>
</evidence>
<keyword evidence="10" id="KW-0812">Transmembrane</keyword>
<dbReference type="PANTHER" id="PTHR24363">
    <property type="entry name" value="SERINE/THREONINE PROTEIN KINASE"/>
    <property type="match status" value="1"/>
</dbReference>
<evidence type="ECO:0000313" key="12">
    <source>
        <dbReference type="EMBL" id="MCC0176774.1"/>
    </source>
</evidence>
<protein>
    <recommendedName>
        <fullName evidence="1">non-specific serine/threonine protein kinase</fullName>
        <ecNumber evidence="1">2.7.11.1</ecNumber>
    </recommendedName>
</protein>
<evidence type="ECO:0000256" key="4">
    <source>
        <dbReference type="ARBA" id="ARBA00022741"/>
    </source>
</evidence>
<keyword evidence="3" id="KW-0808">Transferase</keyword>
<dbReference type="Proteomes" id="UP000729733">
    <property type="component" value="Unassembled WGS sequence"/>
</dbReference>
<evidence type="ECO:0000256" key="6">
    <source>
        <dbReference type="ARBA" id="ARBA00022840"/>
    </source>
</evidence>
<feature type="domain" description="Protein kinase" evidence="11">
    <location>
        <begin position="18"/>
        <end position="278"/>
    </location>
</feature>
<keyword evidence="10" id="KW-1133">Transmembrane helix</keyword>
<dbReference type="EC" id="2.7.11.1" evidence="1"/>
<keyword evidence="2 12" id="KW-0723">Serine/threonine-protein kinase</keyword>
<dbReference type="GO" id="GO:0004674">
    <property type="term" value="F:protein serine/threonine kinase activity"/>
    <property type="evidence" value="ECO:0007669"/>
    <property type="project" value="UniProtKB-KW"/>
</dbReference>
<dbReference type="EMBL" id="JADWDC010000012">
    <property type="protein sequence ID" value="MCC0176774.1"/>
    <property type="molecule type" value="Genomic_DNA"/>
</dbReference>
<evidence type="ECO:0000256" key="10">
    <source>
        <dbReference type="SAM" id="Phobius"/>
    </source>
</evidence>
<evidence type="ECO:0000256" key="2">
    <source>
        <dbReference type="ARBA" id="ARBA00022527"/>
    </source>
</evidence>
<dbReference type="PROSITE" id="PS00107">
    <property type="entry name" value="PROTEIN_KINASE_ATP"/>
    <property type="match status" value="1"/>
</dbReference>
<keyword evidence="13" id="KW-1185">Reference proteome</keyword>
<dbReference type="AlphaFoldDB" id="A0A964FGL7"/>
<proteinExistence type="predicted"/>
<comment type="caution">
    <text evidence="12">The sequence shown here is derived from an EMBL/GenBank/DDBJ whole genome shotgun (WGS) entry which is preliminary data.</text>
</comment>
<evidence type="ECO:0000256" key="3">
    <source>
        <dbReference type="ARBA" id="ARBA00022679"/>
    </source>
</evidence>
<evidence type="ECO:0000256" key="7">
    <source>
        <dbReference type="ARBA" id="ARBA00047899"/>
    </source>
</evidence>
<evidence type="ECO:0000256" key="1">
    <source>
        <dbReference type="ARBA" id="ARBA00012513"/>
    </source>
</evidence>
<dbReference type="PROSITE" id="PS50011">
    <property type="entry name" value="PROTEIN_KINASE_DOM"/>
    <property type="match status" value="1"/>
</dbReference>
<dbReference type="Gene3D" id="3.30.200.20">
    <property type="entry name" value="Phosphorylase Kinase, domain 1"/>
    <property type="match status" value="1"/>
</dbReference>
<evidence type="ECO:0000313" key="13">
    <source>
        <dbReference type="Proteomes" id="UP000729733"/>
    </source>
</evidence>
<dbReference type="Gene3D" id="1.10.510.10">
    <property type="entry name" value="Transferase(Phosphotransferase) domain 1"/>
    <property type="match status" value="1"/>
</dbReference>
<keyword evidence="10" id="KW-0472">Membrane</keyword>
<name>A0A964FGL7_9CYAN</name>
<accession>A0A964FGL7</accession>
<organism evidence="12 13">
    <name type="scientific">Waterburya agarophytonicola KI4</name>
    <dbReference type="NCBI Taxonomy" id="2874699"/>
    <lineage>
        <taxon>Bacteria</taxon>
        <taxon>Bacillati</taxon>
        <taxon>Cyanobacteriota</taxon>
        <taxon>Cyanophyceae</taxon>
        <taxon>Pleurocapsales</taxon>
        <taxon>Hyellaceae</taxon>
        <taxon>Waterburya</taxon>
        <taxon>Waterburya agarophytonicola</taxon>
    </lineage>
</organism>
<dbReference type="InterPro" id="IPR017441">
    <property type="entry name" value="Protein_kinase_ATP_BS"/>
</dbReference>
<keyword evidence="4 9" id="KW-0547">Nucleotide-binding</keyword>
<feature type="binding site" evidence="9">
    <location>
        <position position="48"/>
    </location>
    <ligand>
        <name>ATP</name>
        <dbReference type="ChEBI" id="CHEBI:30616"/>
    </ligand>
</feature>